<evidence type="ECO:0000256" key="2">
    <source>
        <dbReference type="ARBA" id="ARBA00023136"/>
    </source>
</evidence>
<dbReference type="PANTHER" id="PTHR30329">
    <property type="entry name" value="STATOR ELEMENT OF FLAGELLAR MOTOR COMPLEX"/>
    <property type="match status" value="1"/>
</dbReference>
<dbReference type="InterPro" id="IPR006664">
    <property type="entry name" value="OMP_bac"/>
</dbReference>
<name>A0A4U1CCK1_9SPHI</name>
<dbReference type="AlphaFoldDB" id="A0A4U1CCK1"/>
<dbReference type="Proteomes" id="UP000307244">
    <property type="component" value="Unassembled WGS sequence"/>
</dbReference>
<evidence type="ECO:0000256" key="5">
    <source>
        <dbReference type="SAM" id="SignalP"/>
    </source>
</evidence>
<comment type="subcellular location">
    <subcellularLocation>
        <location evidence="1">Cell outer membrane</location>
    </subcellularLocation>
</comment>
<evidence type="ECO:0000259" key="6">
    <source>
        <dbReference type="PROSITE" id="PS51123"/>
    </source>
</evidence>
<gene>
    <name evidence="7" type="ORF">FA047_16785</name>
</gene>
<dbReference type="OrthoDB" id="9809364at2"/>
<keyword evidence="2 4" id="KW-0472">Membrane</keyword>
<dbReference type="PROSITE" id="PS51123">
    <property type="entry name" value="OMPA_2"/>
    <property type="match status" value="1"/>
</dbReference>
<feature type="domain" description="OmpA-like" evidence="6">
    <location>
        <begin position="527"/>
        <end position="646"/>
    </location>
</feature>
<dbReference type="SUPFAM" id="SSF48452">
    <property type="entry name" value="TPR-like"/>
    <property type="match status" value="1"/>
</dbReference>
<keyword evidence="5" id="KW-0732">Signal</keyword>
<evidence type="ECO:0000256" key="3">
    <source>
        <dbReference type="ARBA" id="ARBA00023237"/>
    </source>
</evidence>
<dbReference type="CDD" id="cd07185">
    <property type="entry name" value="OmpA_C-like"/>
    <property type="match status" value="1"/>
</dbReference>
<accession>A0A4U1CCK1</accession>
<reference evidence="7 8" key="1">
    <citation type="submission" date="2019-04" db="EMBL/GenBank/DDBJ databases">
        <title>Pedobacter sp. RP-3-15 sp. nov., isolated from Arctic soil.</title>
        <authorList>
            <person name="Dahal R.H."/>
            <person name="Kim D.-U."/>
        </authorList>
    </citation>
    <scope>NUCLEOTIDE SEQUENCE [LARGE SCALE GENOMIC DNA]</scope>
    <source>
        <strain evidence="7 8">RP-3-15</strain>
    </source>
</reference>
<keyword evidence="8" id="KW-1185">Reference proteome</keyword>
<dbReference type="InterPro" id="IPR011990">
    <property type="entry name" value="TPR-like_helical_dom_sf"/>
</dbReference>
<sequence length="646" mass="72474">MKNMYRSLLIVLMLLTSFVVNAQEQPGLRDRANQLYKDYEYANAASIYLRLADVKKPKLTDLERLADCFRKMNDYEAAENWYARVIQYPESKADNLLAYGAILKANARYDKAKQMLQQYAAKTGDKKRVLNEIIGCDSALIWLAKPTAHKLKNEEQVNTTLSEFGVFPMGDKVYYTGEPNAAILKNTYGRTGNPYLRIYTAERRERLALGAGTLDNSVYNDDRYHSGPVIGNKRWNQLFVTRTYVGKDGEVSKEDRQKYRTNNLELVIYTLNNGIWESRAFAYNDVQRYSVGHAALSPDEKILYFVSDMPGGSGGTDIWFSELQSDGSWGAPQNAGTSVNSDGNEMFPNVAVDGTMYYSSNGLPGMGELDIFTVKGTKNHWSKPVNLRYPVNSAGDDFAFAGNSEDEISGYLSSNRQGGKGGDDIYSFTNLKPKLIFALKGTTLNKKTGEVLPATAVSLFGNGRRIVARQDSKEDGTFFFDLEANTNYKVLGQKLKFFSDSATVSTKGLVKSDTLVATLRLQPLLEVGQVFVLENIHYDFDKDKIRPDATEILDELVRIMRDNPTLEIELGSHTDSRGLDSYNLDLSQRRAKSAVNYLVSRGISRNRMTARGYGETMLLNKCSDGVKCSSAEHQQNRRTEFKVVKN</sequence>
<feature type="signal peptide" evidence="5">
    <location>
        <begin position="1"/>
        <end position="22"/>
    </location>
</feature>
<dbReference type="PRINTS" id="PR01021">
    <property type="entry name" value="OMPADOMAIN"/>
</dbReference>
<dbReference type="Pfam" id="PF00691">
    <property type="entry name" value="OmpA"/>
    <property type="match status" value="1"/>
</dbReference>
<dbReference type="InterPro" id="IPR011659">
    <property type="entry name" value="WD40"/>
</dbReference>
<comment type="caution">
    <text evidence="7">The sequence shown here is derived from an EMBL/GenBank/DDBJ whole genome shotgun (WGS) entry which is preliminary data.</text>
</comment>
<dbReference type="SUPFAM" id="SSF82171">
    <property type="entry name" value="DPP6 N-terminal domain-like"/>
    <property type="match status" value="1"/>
</dbReference>
<dbReference type="InterPro" id="IPR006665">
    <property type="entry name" value="OmpA-like"/>
</dbReference>
<dbReference type="Gene3D" id="3.30.1330.60">
    <property type="entry name" value="OmpA-like domain"/>
    <property type="match status" value="1"/>
</dbReference>
<dbReference type="InterPro" id="IPR050330">
    <property type="entry name" value="Bact_OuterMem_StrucFunc"/>
</dbReference>
<dbReference type="Gene3D" id="1.25.40.10">
    <property type="entry name" value="Tetratricopeptide repeat domain"/>
    <property type="match status" value="1"/>
</dbReference>
<evidence type="ECO:0000256" key="1">
    <source>
        <dbReference type="ARBA" id="ARBA00004442"/>
    </source>
</evidence>
<evidence type="ECO:0000313" key="7">
    <source>
        <dbReference type="EMBL" id="TKC04469.1"/>
    </source>
</evidence>
<feature type="chain" id="PRO_5020360033" evidence="5">
    <location>
        <begin position="23"/>
        <end position="646"/>
    </location>
</feature>
<evidence type="ECO:0000313" key="8">
    <source>
        <dbReference type="Proteomes" id="UP000307244"/>
    </source>
</evidence>
<dbReference type="EMBL" id="SWBQ01000005">
    <property type="protein sequence ID" value="TKC04469.1"/>
    <property type="molecule type" value="Genomic_DNA"/>
</dbReference>
<organism evidence="7 8">
    <name type="scientific">Pedobacter frigoris</name>
    <dbReference type="NCBI Taxonomy" id="2571272"/>
    <lineage>
        <taxon>Bacteria</taxon>
        <taxon>Pseudomonadati</taxon>
        <taxon>Bacteroidota</taxon>
        <taxon>Sphingobacteriia</taxon>
        <taxon>Sphingobacteriales</taxon>
        <taxon>Sphingobacteriaceae</taxon>
        <taxon>Pedobacter</taxon>
    </lineage>
</organism>
<dbReference type="GO" id="GO:0009279">
    <property type="term" value="C:cell outer membrane"/>
    <property type="evidence" value="ECO:0007669"/>
    <property type="project" value="UniProtKB-SubCell"/>
</dbReference>
<keyword evidence="3" id="KW-0998">Cell outer membrane</keyword>
<evidence type="ECO:0000256" key="4">
    <source>
        <dbReference type="PROSITE-ProRule" id="PRU00473"/>
    </source>
</evidence>
<dbReference type="Pfam" id="PF07676">
    <property type="entry name" value="PD40"/>
    <property type="match status" value="1"/>
</dbReference>
<dbReference type="SUPFAM" id="SSF103088">
    <property type="entry name" value="OmpA-like"/>
    <property type="match status" value="1"/>
</dbReference>
<dbReference type="PANTHER" id="PTHR30329:SF21">
    <property type="entry name" value="LIPOPROTEIN YIAD-RELATED"/>
    <property type="match status" value="1"/>
</dbReference>
<dbReference type="InterPro" id="IPR036737">
    <property type="entry name" value="OmpA-like_sf"/>
</dbReference>
<proteinExistence type="predicted"/>
<protein>
    <submittedName>
        <fullName evidence="7">OmpA family protein</fullName>
    </submittedName>
</protein>